<dbReference type="Proteomes" id="UP001177003">
    <property type="component" value="Chromosome 9"/>
</dbReference>
<accession>A0AA36A0K0</accession>
<name>A0AA36A0K0_LACSI</name>
<proteinExistence type="predicted"/>
<evidence type="ECO:0000313" key="1">
    <source>
        <dbReference type="EMBL" id="CAI9302360.1"/>
    </source>
</evidence>
<gene>
    <name evidence="1" type="ORF">LSALG_LOCUS40851</name>
</gene>
<organism evidence="1 2">
    <name type="scientific">Lactuca saligna</name>
    <name type="common">Willowleaf lettuce</name>
    <dbReference type="NCBI Taxonomy" id="75948"/>
    <lineage>
        <taxon>Eukaryota</taxon>
        <taxon>Viridiplantae</taxon>
        <taxon>Streptophyta</taxon>
        <taxon>Embryophyta</taxon>
        <taxon>Tracheophyta</taxon>
        <taxon>Spermatophyta</taxon>
        <taxon>Magnoliopsida</taxon>
        <taxon>eudicotyledons</taxon>
        <taxon>Gunneridae</taxon>
        <taxon>Pentapetalae</taxon>
        <taxon>asterids</taxon>
        <taxon>campanulids</taxon>
        <taxon>Asterales</taxon>
        <taxon>Asteraceae</taxon>
        <taxon>Cichorioideae</taxon>
        <taxon>Cichorieae</taxon>
        <taxon>Lactucinae</taxon>
        <taxon>Lactuca</taxon>
    </lineage>
</organism>
<keyword evidence="2" id="KW-1185">Reference proteome</keyword>
<dbReference type="AlphaFoldDB" id="A0AA36A0K0"/>
<reference evidence="1" key="1">
    <citation type="submission" date="2023-04" db="EMBL/GenBank/DDBJ databases">
        <authorList>
            <person name="Vijverberg K."/>
            <person name="Xiong W."/>
            <person name="Schranz E."/>
        </authorList>
    </citation>
    <scope>NUCLEOTIDE SEQUENCE</scope>
</reference>
<dbReference type="EMBL" id="OX465085">
    <property type="protein sequence ID" value="CAI9302360.1"/>
    <property type="molecule type" value="Genomic_DNA"/>
</dbReference>
<sequence>MIFGDDDDFAGFPYSPFNIRTENDDESLITKGQLKLINEKLDSLLNAEKTSSIEDYSQATVKSILETVTKEHFANLERMNKAVDDSTSVCNKTTQKVDILISDAQVFMEQYQSFFEYNTAKANEVISGLGSTLKTENAKLQEVRSGLQLTMTSSNLLLLLNSQSFMNIWN</sequence>
<evidence type="ECO:0000313" key="2">
    <source>
        <dbReference type="Proteomes" id="UP001177003"/>
    </source>
</evidence>
<protein>
    <submittedName>
        <fullName evidence="1">Uncharacterized protein</fullName>
    </submittedName>
</protein>